<feature type="signal peptide" evidence="1">
    <location>
        <begin position="1"/>
        <end position="19"/>
    </location>
</feature>
<feature type="chain" id="PRO_5047421004" evidence="1">
    <location>
        <begin position="20"/>
        <end position="135"/>
    </location>
</feature>
<gene>
    <name evidence="2" type="ORF">ACFOWS_10480</name>
</gene>
<dbReference type="PROSITE" id="PS51257">
    <property type="entry name" value="PROKAR_LIPOPROTEIN"/>
    <property type="match status" value="1"/>
</dbReference>
<evidence type="ECO:0000313" key="3">
    <source>
        <dbReference type="Proteomes" id="UP001595841"/>
    </source>
</evidence>
<dbReference type="Proteomes" id="UP001595841">
    <property type="component" value="Unassembled WGS sequence"/>
</dbReference>
<keyword evidence="1" id="KW-0732">Signal</keyword>
<keyword evidence="3" id="KW-1185">Reference proteome</keyword>
<evidence type="ECO:0000313" key="2">
    <source>
        <dbReference type="EMBL" id="MFC4220563.1"/>
    </source>
</evidence>
<sequence length="135" mass="15325">MRGFHVILLLLSTSLFSCMDNIGMKPNAKIVAKGGNDFVYWVCIAVDSEKETDAYIEEFKRYRSNGLNIILVNNNEDSVFLNHLIARAETEDLEVHTAHNVSEMTSDKLSEAVEQAKKNGTKKAFFFDYSVLQDR</sequence>
<accession>A0ABV8PKH2</accession>
<protein>
    <submittedName>
        <fullName evidence="2">Uncharacterized protein</fullName>
    </submittedName>
</protein>
<name>A0ABV8PKH2_9FLAO</name>
<proteinExistence type="predicted"/>
<organism evidence="2 3">
    <name type="scientific">Flagellimonas marina</name>
    <dbReference type="NCBI Taxonomy" id="1775168"/>
    <lineage>
        <taxon>Bacteria</taxon>
        <taxon>Pseudomonadati</taxon>
        <taxon>Bacteroidota</taxon>
        <taxon>Flavobacteriia</taxon>
        <taxon>Flavobacteriales</taxon>
        <taxon>Flavobacteriaceae</taxon>
        <taxon>Flagellimonas</taxon>
    </lineage>
</organism>
<reference evidence="3" key="1">
    <citation type="journal article" date="2019" name="Int. J. Syst. Evol. Microbiol.">
        <title>The Global Catalogue of Microorganisms (GCM) 10K type strain sequencing project: providing services to taxonomists for standard genome sequencing and annotation.</title>
        <authorList>
            <consortium name="The Broad Institute Genomics Platform"/>
            <consortium name="The Broad Institute Genome Sequencing Center for Infectious Disease"/>
            <person name="Wu L."/>
            <person name="Ma J."/>
        </authorList>
    </citation>
    <scope>NUCLEOTIDE SEQUENCE [LARGE SCALE GENOMIC DNA]</scope>
    <source>
        <strain evidence="3">CGMCC 1.15774</strain>
    </source>
</reference>
<comment type="caution">
    <text evidence="2">The sequence shown here is derived from an EMBL/GenBank/DDBJ whole genome shotgun (WGS) entry which is preliminary data.</text>
</comment>
<evidence type="ECO:0000256" key="1">
    <source>
        <dbReference type="SAM" id="SignalP"/>
    </source>
</evidence>
<dbReference type="EMBL" id="JBHSCL010000004">
    <property type="protein sequence ID" value="MFC4220563.1"/>
    <property type="molecule type" value="Genomic_DNA"/>
</dbReference>
<dbReference type="RefSeq" id="WP_379764245.1">
    <property type="nucleotide sequence ID" value="NZ_JBHSCL010000004.1"/>
</dbReference>